<evidence type="ECO:0000313" key="4">
    <source>
        <dbReference type="EMBL" id="CAH1791987.1"/>
    </source>
</evidence>
<dbReference type="EMBL" id="CAIIXF020000008">
    <property type="protein sequence ID" value="CAH1791987.1"/>
    <property type="molecule type" value="Genomic_DNA"/>
</dbReference>
<dbReference type="Gene3D" id="2.30.29.30">
    <property type="entry name" value="Pleckstrin-homology domain (PH domain)/Phosphotyrosine-binding domain (PTB)"/>
    <property type="match status" value="1"/>
</dbReference>
<keyword evidence="5" id="KW-1185">Reference proteome</keyword>
<dbReference type="InterPro" id="IPR011993">
    <property type="entry name" value="PH-like_dom_sf"/>
</dbReference>
<proteinExistence type="inferred from homology"/>
<dbReference type="GO" id="GO:0016705">
    <property type="term" value="F:oxidoreductase activity, acting on paired donors, with incorporation or reduction of molecular oxygen"/>
    <property type="evidence" value="ECO:0007669"/>
    <property type="project" value="InterPro"/>
</dbReference>
<feature type="compositionally biased region" description="Polar residues" evidence="2">
    <location>
        <begin position="888"/>
        <end position="898"/>
    </location>
</feature>
<dbReference type="SUPFAM" id="SSF50729">
    <property type="entry name" value="PH domain-like"/>
    <property type="match status" value="1"/>
</dbReference>
<dbReference type="CDD" id="cd00160">
    <property type="entry name" value="RhoGEF"/>
    <property type="match status" value="1"/>
</dbReference>
<keyword evidence="3" id="KW-0472">Membrane</keyword>
<comment type="similarity">
    <text evidence="1">Belongs to the cytochrome P450 family.</text>
</comment>
<dbReference type="Pfam" id="PF00067">
    <property type="entry name" value="p450"/>
    <property type="match status" value="2"/>
</dbReference>
<dbReference type="InterPro" id="IPR036396">
    <property type="entry name" value="Cyt_P450_sf"/>
</dbReference>
<gene>
    <name evidence="4" type="ORF">OFUS_LOCUS17015</name>
</gene>
<dbReference type="Proteomes" id="UP000749559">
    <property type="component" value="Unassembled WGS sequence"/>
</dbReference>
<keyword evidence="3" id="KW-1133">Transmembrane helix</keyword>
<organism evidence="4 5">
    <name type="scientific">Owenia fusiformis</name>
    <name type="common">Polychaete worm</name>
    <dbReference type="NCBI Taxonomy" id="6347"/>
    <lineage>
        <taxon>Eukaryota</taxon>
        <taxon>Metazoa</taxon>
        <taxon>Spiralia</taxon>
        <taxon>Lophotrochozoa</taxon>
        <taxon>Annelida</taxon>
        <taxon>Polychaeta</taxon>
        <taxon>Sedentaria</taxon>
        <taxon>Canalipalpata</taxon>
        <taxon>Sabellida</taxon>
        <taxon>Oweniida</taxon>
        <taxon>Oweniidae</taxon>
        <taxon>Owenia</taxon>
    </lineage>
</organism>
<accession>A0A8J1U225</accession>
<comment type="caution">
    <text evidence="4">The sequence shown here is derived from an EMBL/GenBank/DDBJ whole genome shotgun (WGS) entry which is preliminary data.</text>
</comment>
<dbReference type="CDD" id="cd01221">
    <property type="entry name" value="PH_ephexin"/>
    <property type="match status" value="1"/>
</dbReference>
<dbReference type="Pfam" id="PF00621">
    <property type="entry name" value="RhoGEF"/>
    <property type="match status" value="1"/>
</dbReference>
<dbReference type="InterPro" id="IPR001849">
    <property type="entry name" value="PH_domain"/>
</dbReference>
<dbReference type="PROSITE" id="PS50003">
    <property type="entry name" value="PH_DOMAIN"/>
    <property type="match status" value="1"/>
</dbReference>
<dbReference type="SMART" id="SM00233">
    <property type="entry name" value="PH"/>
    <property type="match status" value="1"/>
</dbReference>
<dbReference type="GO" id="GO:0005085">
    <property type="term" value="F:guanyl-nucleotide exchange factor activity"/>
    <property type="evidence" value="ECO:0007669"/>
    <property type="project" value="InterPro"/>
</dbReference>
<name>A0A8J1U225_OWEFU</name>
<feature type="transmembrane region" description="Helical" evidence="3">
    <location>
        <begin position="6"/>
        <end position="35"/>
    </location>
</feature>
<dbReference type="SMART" id="SM00325">
    <property type="entry name" value="RhoGEF"/>
    <property type="match status" value="1"/>
</dbReference>
<dbReference type="InterPro" id="IPR035899">
    <property type="entry name" value="DBL_dom_sf"/>
</dbReference>
<evidence type="ECO:0000256" key="1">
    <source>
        <dbReference type="ARBA" id="ARBA00010617"/>
    </source>
</evidence>
<dbReference type="SUPFAM" id="SSF48264">
    <property type="entry name" value="Cytochrome P450"/>
    <property type="match status" value="2"/>
</dbReference>
<dbReference type="GO" id="GO:0005506">
    <property type="term" value="F:iron ion binding"/>
    <property type="evidence" value="ECO:0007669"/>
    <property type="project" value="InterPro"/>
</dbReference>
<evidence type="ECO:0000313" key="5">
    <source>
        <dbReference type="Proteomes" id="UP000749559"/>
    </source>
</evidence>
<feature type="compositionally biased region" description="Polar residues" evidence="2">
    <location>
        <begin position="922"/>
        <end position="938"/>
    </location>
</feature>
<reference evidence="4" key="1">
    <citation type="submission" date="2022-03" db="EMBL/GenBank/DDBJ databases">
        <authorList>
            <person name="Martin C."/>
        </authorList>
    </citation>
    <scope>NUCLEOTIDE SEQUENCE</scope>
</reference>
<protein>
    <submittedName>
        <fullName evidence="4">Uncharacterized protein</fullName>
    </submittedName>
</protein>
<dbReference type="InterPro" id="IPR002401">
    <property type="entry name" value="Cyt_P450_E_grp-I"/>
</dbReference>
<dbReference type="InterPro" id="IPR000219">
    <property type="entry name" value="DH_dom"/>
</dbReference>
<dbReference type="InterPro" id="IPR047270">
    <property type="entry name" value="PH_ephexin"/>
</dbReference>
<dbReference type="GO" id="GO:0020037">
    <property type="term" value="F:heme binding"/>
    <property type="evidence" value="ECO:0007669"/>
    <property type="project" value="InterPro"/>
</dbReference>
<dbReference type="AlphaFoldDB" id="A0A8J1U225"/>
<sequence>MDLLNNMLGFILSFVQMVLVWGVVVMTFVAGFAVLKKRKKTTCPSGPVGLPFIGSLHLLGDKPHRVISKWRETYGDIFSVQLGRKEVVVVASWEGFKEGLLAERAPFLDGNTSTGFQVESIQNGRAKRAGTPTVQTQRSKTPDDINDLTLRERVTAQRMLLWSQMPEVTTDGLIDTVDSSERKTQEAIFEVITSEIRYLNSLDILINNFVNAKEFEGDKSPLSKMDRHHLFSNLTAVRDTSERIVKALEERWQENCIMEDICEVILEHASKYFDVYVTYCSNQIYQDRSLSKLSKDKQFKEILAKLEKNPEVQRMSMASYLKQPMQRITRLPLLVDAIHKRLIEGTDRHTFASKAKSLLQKIVKKCNEGARKMERTEQMVEISNQLDFNNVKKIPLISGSRYLVTQGQVPSVVVTDAGSLPRKKRAIRKLRHLFVFNDIVMITKRKKDDKYVVLDYGARPPIKVSEIDKNQISGHEKLPLGVPSGCDHLFALTFADEHQTKNDYYVFGCESVVARENWVQAITKAEEINEYEAIGNICSETVDMTKEIENQISLASRDFADDFRVMEDETFDPRTLVTRTTFKLVLSLLFGKKSDISETDQQVLSSLALDENVGFMSLWGKFDSKGYRRLKQSAATPEQQDILRNIIKEQKESFSKSKVTTILDCILQQCYSSKTEETVSDELLLKEVKEIFGSAYETASLYILWTIVYLVRNQEVQTNMRDELRNIVADRPVSLDDRQSLPYTMATLLEVQRIACVDPFFLSRAIGSNCAFQGCSIPKDTSVLFNIWGLHHNETYWTDPLQFDPSRFLDETNQLIKPEHFFHVSSMSRLSTGDNMCQMMIFMFIARLVTLVSVQPSDEDKVPSEDEKYMFTIRPEPFKVNVEGSPLMASTNRRQSSLLRKGALRKGSPSLKKTPSPVESLADSTSSNISTDPDNLTV</sequence>
<dbReference type="Gene3D" id="1.10.630.10">
    <property type="entry name" value="Cytochrome P450"/>
    <property type="match status" value="2"/>
</dbReference>
<dbReference type="OrthoDB" id="27593at2759"/>
<dbReference type="PROSITE" id="PS50010">
    <property type="entry name" value="DH_2"/>
    <property type="match status" value="1"/>
</dbReference>
<evidence type="ECO:0000256" key="2">
    <source>
        <dbReference type="SAM" id="MobiDB-lite"/>
    </source>
</evidence>
<dbReference type="InterPro" id="IPR001128">
    <property type="entry name" value="Cyt_P450"/>
</dbReference>
<feature type="region of interest" description="Disordered" evidence="2">
    <location>
        <begin position="884"/>
        <end position="938"/>
    </location>
</feature>
<dbReference type="Gene3D" id="1.20.900.10">
    <property type="entry name" value="Dbl homology (DH) domain"/>
    <property type="match status" value="1"/>
</dbReference>
<dbReference type="PANTHER" id="PTHR12845:SF5">
    <property type="entry name" value="EPHEXIN, ISOFORM D"/>
    <property type="match status" value="1"/>
</dbReference>
<dbReference type="InterPro" id="IPR047271">
    <property type="entry name" value="Ephexin-like"/>
</dbReference>
<dbReference type="PANTHER" id="PTHR12845">
    <property type="entry name" value="GUANINE NUCLEOTIDE EXCHANGE FACTOR"/>
    <property type="match status" value="1"/>
</dbReference>
<keyword evidence="3" id="KW-0812">Transmembrane</keyword>
<dbReference type="PRINTS" id="PR00463">
    <property type="entry name" value="EP450I"/>
</dbReference>
<dbReference type="GO" id="GO:0004497">
    <property type="term" value="F:monooxygenase activity"/>
    <property type="evidence" value="ECO:0007669"/>
    <property type="project" value="InterPro"/>
</dbReference>
<dbReference type="SUPFAM" id="SSF48065">
    <property type="entry name" value="DBL homology domain (DH-domain)"/>
    <property type="match status" value="1"/>
</dbReference>
<evidence type="ECO:0000256" key="3">
    <source>
        <dbReference type="SAM" id="Phobius"/>
    </source>
</evidence>